<sequence length="51" mass="5976">HSQMLVLLKLPAIQQNHKETGFMNHGRTQSRRKVEKLHSKKPNLLYHDEAS</sequence>
<accession>A0ABQ9TTI4</accession>
<evidence type="ECO:0000313" key="2">
    <source>
        <dbReference type="EMBL" id="KAK2088099.1"/>
    </source>
</evidence>
<evidence type="ECO:0000256" key="1">
    <source>
        <dbReference type="SAM" id="MobiDB-lite"/>
    </source>
</evidence>
<protein>
    <submittedName>
        <fullName evidence="2">Uncharacterized protein</fullName>
    </submittedName>
</protein>
<name>A0ABQ9TTI4_SAGOE</name>
<keyword evidence="3" id="KW-1185">Reference proteome</keyword>
<feature type="non-terminal residue" evidence="2">
    <location>
        <position position="1"/>
    </location>
</feature>
<evidence type="ECO:0000313" key="3">
    <source>
        <dbReference type="Proteomes" id="UP001266305"/>
    </source>
</evidence>
<feature type="region of interest" description="Disordered" evidence="1">
    <location>
        <begin position="18"/>
        <end position="51"/>
    </location>
</feature>
<proteinExistence type="predicted"/>
<comment type="caution">
    <text evidence="2">The sequence shown here is derived from an EMBL/GenBank/DDBJ whole genome shotgun (WGS) entry which is preliminary data.</text>
</comment>
<feature type="compositionally biased region" description="Basic residues" evidence="1">
    <location>
        <begin position="28"/>
        <end position="41"/>
    </location>
</feature>
<dbReference type="Proteomes" id="UP001266305">
    <property type="component" value="Unassembled WGS sequence"/>
</dbReference>
<organism evidence="2 3">
    <name type="scientific">Saguinus oedipus</name>
    <name type="common">Cotton-top tamarin</name>
    <name type="synonym">Oedipomidas oedipus</name>
    <dbReference type="NCBI Taxonomy" id="9490"/>
    <lineage>
        <taxon>Eukaryota</taxon>
        <taxon>Metazoa</taxon>
        <taxon>Chordata</taxon>
        <taxon>Craniata</taxon>
        <taxon>Vertebrata</taxon>
        <taxon>Euteleostomi</taxon>
        <taxon>Mammalia</taxon>
        <taxon>Eutheria</taxon>
        <taxon>Euarchontoglires</taxon>
        <taxon>Primates</taxon>
        <taxon>Haplorrhini</taxon>
        <taxon>Platyrrhini</taxon>
        <taxon>Cebidae</taxon>
        <taxon>Callitrichinae</taxon>
        <taxon>Saguinus</taxon>
    </lineage>
</organism>
<dbReference type="EMBL" id="JASSZA010000019">
    <property type="protein sequence ID" value="KAK2088099.1"/>
    <property type="molecule type" value="Genomic_DNA"/>
</dbReference>
<reference evidence="2 3" key="1">
    <citation type="submission" date="2023-05" db="EMBL/GenBank/DDBJ databases">
        <title>B98-5 Cell Line De Novo Hybrid Assembly: An Optical Mapping Approach.</title>
        <authorList>
            <person name="Kananen K."/>
            <person name="Auerbach J.A."/>
            <person name="Kautto E."/>
            <person name="Blachly J.S."/>
        </authorList>
    </citation>
    <scope>NUCLEOTIDE SEQUENCE [LARGE SCALE GENOMIC DNA]</scope>
    <source>
        <strain evidence="2">B95-8</strain>
        <tissue evidence="2">Cell line</tissue>
    </source>
</reference>
<feature type="non-terminal residue" evidence="2">
    <location>
        <position position="51"/>
    </location>
</feature>
<gene>
    <name evidence="2" type="ORF">P7K49_034006</name>
</gene>